<protein>
    <submittedName>
        <fullName evidence="4">Rhamnogalacturonan acetylesterase</fullName>
    </submittedName>
</protein>
<evidence type="ECO:0000313" key="4">
    <source>
        <dbReference type="EMBL" id="QKJ30184.1"/>
    </source>
</evidence>
<dbReference type="GO" id="GO:0016788">
    <property type="term" value="F:hydrolase activity, acting on ester bonds"/>
    <property type="evidence" value="ECO:0007669"/>
    <property type="project" value="UniProtKB-ARBA"/>
</dbReference>
<dbReference type="PANTHER" id="PTHR43695">
    <property type="entry name" value="PUTATIVE (AFU_ORTHOLOGUE AFUA_2G17250)-RELATED"/>
    <property type="match status" value="1"/>
</dbReference>
<gene>
    <name evidence="4" type="ORF">HQ865_10555</name>
</gene>
<name>A0A7D4QAU1_9SPHI</name>
<keyword evidence="2" id="KW-0378">Hydrolase</keyword>
<sequence>MILTTAIISLSSFMFIKPQDKPTFYMIGDSTVKNGRDDGQKMGSDGQWGWGHYIHEYFDTTRINIENDALGGTSSRSFINMGLWDKVLAKVKPGDYVIMQFGHNDNGPLDDTARARGTFKGVGDEQKEVYNPMKYMQKQEVVHSYGWYMRKYINDAKAKGAIAIICSPIPRNDWKDGKSSGRNMTNNYGAWAKEVAQQTGAYFIDLNTMICDFYDKEGEAKVRATYFHADHTHTIEAGAKENTKFVIAGIKSYPDLTLNKFLK</sequence>
<proteinExistence type="inferred from homology"/>
<dbReference type="InterPro" id="IPR036514">
    <property type="entry name" value="SGNH_hydro_sf"/>
</dbReference>
<dbReference type="AlphaFoldDB" id="A0A7D4QAU1"/>
<dbReference type="SUPFAM" id="SSF52266">
    <property type="entry name" value="SGNH hydrolase"/>
    <property type="match status" value="1"/>
</dbReference>
<dbReference type="Proteomes" id="UP000505355">
    <property type="component" value="Chromosome"/>
</dbReference>
<comment type="similarity">
    <text evidence="1">Belongs to the 'GDSL' lipolytic enzyme family.</text>
</comment>
<feature type="domain" description="SGNH hydrolase-type esterase" evidence="3">
    <location>
        <begin position="27"/>
        <end position="223"/>
    </location>
</feature>
<dbReference type="CDD" id="cd01821">
    <property type="entry name" value="Rhamnogalacturan_acetylesterase_like"/>
    <property type="match status" value="1"/>
</dbReference>
<evidence type="ECO:0000256" key="2">
    <source>
        <dbReference type="ARBA" id="ARBA00022801"/>
    </source>
</evidence>
<organism evidence="4 5">
    <name type="scientific">Mucilaginibacter mali</name>
    <dbReference type="NCBI Taxonomy" id="2740462"/>
    <lineage>
        <taxon>Bacteria</taxon>
        <taxon>Pseudomonadati</taxon>
        <taxon>Bacteroidota</taxon>
        <taxon>Sphingobacteriia</taxon>
        <taxon>Sphingobacteriales</taxon>
        <taxon>Sphingobacteriaceae</taxon>
        <taxon>Mucilaginibacter</taxon>
    </lineage>
</organism>
<reference evidence="4 5" key="1">
    <citation type="submission" date="2020-05" db="EMBL/GenBank/DDBJ databases">
        <title>Mucilaginibacter mali sp. nov.</title>
        <authorList>
            <person name="Kim H.S."/>
            <person name="Lee K.C."/>
            <person name="Suh M.K."/>
            <person name="Kim J.-S."/>
            <person name="Han K.-I."/>
            <person name="Eom M.K."/>
            <person name="Shin Y.K."/>
            <person name="Lee J.-S."/>
        </authorList>
    </citation>
    <scope>NUCLEOTIDE SEQUENCE [LARGE SCALE GENOMIC DNA]</scope>
    <source>
        <strain evidence="4 5">G2-14</strain>
    </source>
</reference>
<keyword evidence="5" id="KW-1185">Reference proteome</keyword>
<accession>A0A7D4QAU1</accession>
<dbReference type="PANTHER" id="PTHR43695:SF1">
    <property type="entry name" value="RHAMNOGALACTURONAN ACETYLESTERASE"/>
    <property type="match status" value="1"/>
</dbReference>
<dbReference type="InterPro" id="IPR013830">
    <property type="entry name" value="SGNH_hydro"/>
</dbReference>
<dbReference type="Gene3D" id="3.40.50.1110">
    <property type="entry name" value="SGNH hydrolase"/>
    <property type="match status" value="1"/>
</dbReference>
<dbReference type="KEGG" id="mmab:HQ865_10555"/>
<evidence type="ECO:0000256" key="1">
    <source>
        <dbReference type="ARBA" id="ARBA00008668"/>
    </source>
</evidence>
<evidence type="ECO:0000313" key="5">
    <source>
        <dbReference type="Proteomes" id="UP000505355"/>
    </source>
</evidence>
<dbReference type="Pfam" id="PF13472">
    <property type="entry name" value="Lipase_GDSL_2"/>
    <property type="match status" value="1"/>
</dbReference>
<evidence type="ECO:0000259" key="3">
    <source>
        <dbReference type="Pfam" id="PF13472"/>
    </source>
</evidence>
<dbReference type="InterPro" id="IPR037459">
    <property type="entry name" value="RhgT-like"/>
</dbReference>
<dbReference type="EMBL" id="CP054139">
    <property type="protein sequence ID" value="QKJ30184.1"/>
    <property type="molecule type" value="Genomic_DNA"/>
</dbReference>
<dbReference type="RefSeq" id="WP_173414871.1">
    <property type="nucleotide sequence ID" value="NZ_CP054139.1"/>
</dbReference>